<evidence type="ECO:0000256" key="2">
    <source>
        <dbReference type="ARBA" id="ARBA00022679"/>
    </source>
</evidence>
<dbReference type="PANTHER" id="PTHR21432">
    <property type="entry name" value="ACETYL-COA HYDROLASE-RELATED"/>
    <property type="match status" value="1"/>
</dbReference>
<dbReference type="Gene3D" id="3.30.750.70">
    <property type="entry name" value="4-hydroxybutyrate coenzyme like domains"/>
    <property type="match status" value="1"/>
</dbReference>
<dbReference type="RefSeq" id="WP_119279470.1">
    <property type="nucleotide sequence ID" value="NZ_QWLA01000068.1"/>
</dbReference>
<evidence type="ECO:0000256" key="1">
    <source>
        <dbReference type="ARBA" id="ARBA00009632"/>
    </source>
</evidence>
<feature type="domain" description="Acetyl-CoA hydrolase/transferase C-terminal" evidence="4">
    <location>
        <begin position="284"/>
        <end position="437"/>
    </location>
</feature>
<dbReference type="PANTHER" id="PTHR21432:SF20">
    <property type="entry name" value="ACETYL-COA HYDROLASE"/>
    <property type="match status" value="1"/>
</dbReference>
<dbReference type="GO" id="GO:0008775">
    <property type="term" value="F:acetate CoA-transferase activity"/>
    <property type="evidence" value="ECO:0007669"/>
    <property type="project" value="InterPro"/>
</dbReference>
<dbReference type="InterPro" id="IPR003702">
    <property type="entry name" value="ActCoA_hydro_N"/>
</dbReference>
<dbReference type="SUPFAM" id="SSF100950">
    <property type="entry name" value="NagB/RpiA/CoA transferase-like"/>
    <property type="match status" value="2"/>
</dbReference>
<sequence length="461" mass="49958">MNTTRTGKALRRSEVDRLYQSRLCDLETAAAMVQSGWRVFVSGNAATPTPLLEALAARKDELSDVELIHVLQLGPDPFLAPEMEGHFRRRSMFVGPADREAVNSGRADYVPISLHQIPWLFKRGLLPLDAALVQVSPPDEFGFVSLGVEVIASKAAVENARQVIALVNPRMPRTLGDTFVHVSRFAAFVEVDLPLPQLERGGFGEVEARIGKHVADLIDDGCTLQMGIGAIPDAVLANLEGRRDLGVHTEMVSDGVMEALERGIITGSRKTLLPGKVVGTFVLGSERLYRFVHNNPLFEMRPADFANDPFTIARNSRMIAINSALEIDITGQVCADSIGSTIYSGFGGQLDFIRGAAASEGGKPIIALPSTGKKGTISRIVPVLKTAAGVVTTRADVHYVVTEYGVAELFGRSLRERAMALINIAHPDFREELTKAAWERRLLPRSYAGVTIAPNSVSDSP</sequence>
<accession>A0A399EJM0</accession>
<dbReference type="InterPro" id="IPR037171">
    <property type="entry name" value="NagB/RpiA_transferase-like"/>
</dbReference>
<dbReference type="InterPro" id="IPR038460">
    <property type="entry name" value="AcetylCoA_hyd_C_sf"/>
</dbReference>
<evidence type="ECO:0000313" key="5">
    <source>
        <dbReference type="EMBL" id="RIH83856.1"/>
    </source>
</evidence>
<organism evidence="5 6">
    <name type="scientific">Calidithermus roseus</name>
    <dbReference type="NCBI Taxonomy" id="1644118"/>
    <lineage>
        <taxon>Bacteria</taxon>
        <taxon>Thermotogati</taxon>
        <taxon>Deinococcota</taxon>
        <taxon>Deinococci</taxon>
        <taxon>Thermales</taxon>
        <taxon>Thermaceae</taxon>
        <taxon>Calidithermus</taxon>
    </lineage>
</organism>
<protein>
    <submittedName>
        <fullName evidence="5">Succinyl-CoA:coenzyme A transferase</fullName>
        <ecNumber evidence="5">2.8.3.-</ecNumber>
    </submittedName>
</protein>
<dbReference type="Pfam" id="PF13336">
    <property type="entry name" value="AcetylCoA_hyd_C"/>
    <property type="match status" value="1"/>
</dbReference>
<dbReference type="AlphaFoldDB" id="A0A399EJM0"/>
<feature type="domain" description="Acetyl-CoA hydrolase/transferase N-terminal" evidence="3">
    <location>
        <begin position="20"/>
        <end position="192"/>
    </location>
</feature>
<gene>
    <name evidence="5" type="primary">cat1</name>
    <name evidence="5" type="ORF">Mrose_02886</name>
</gene>
<name>A0A399EJM0_9DEIN</name>
<comment type="caution">
    <text evidence="5">The sequence shown here is derived from an EMBL/GenBank/DDBJ whole genome shotgun (WGS) entry which is preliminary data.</text>
</comment>
<dbReference type="OrthoDB" id="9801795at2"/>
<dbReference type="GO" id="GO:0006083">
    <property type="term" value="P:acetate metabolic process"/>
    <property type="evidence" value="ECO:0007669"/>
    <property type="project" value="InterPro"/>
</dbReference>
<evidence type="ECO:0000259" key="4">
    <source>
        <dbReference type="Pfam" id="PF13336"/>
    </source>
</evidence>
<dbReference type="Pfam" id="PF02550">
    <property type="entry name" value="AcetylCoA_hydro"/>
    <property type="match status" value="1"/>
</dbReference>
<dbReference type="Gene3D" id="3.40.1080.20">
    <property type="entry name" value="Acetyl-CoA hydrolase/transferase C-terminal domain"/>
    <property type="match status" value="1"/>
</dbReference>
<dbReference type="InterPro" id="IPR046433">
    <property type="entry name" value="ActCoA_hydro"/>
</dbReference>
<comment type="similarity">
    <text evidence="1">Belongs to the acetyl-CoA hydrolase/transferase family.</text>
</comment>
<evidence type="ECO:0000259" key="3">
    <source>
        <dbReference type="Pfam" id="PF02550"/>
    </source>
</evidence>
<reference evidence="5 6" key="1">
    <citation type="submission" date="2018-08" db="EMBL/GenBank/DDBJ databases">
        <title>Meiothermus roseus NBRC 110900 genome sequencing project.</title>
        <authorList>
            <person name="Da Costa M.S."/>
            <person name="Albuquerque L."/>
            <person name="Raposo P."/>
            <person name="Froufe H.J.C."/>
            <person name="Barroso C.S."/>
            <person name="Egas C."/>
        </authorList>
    </citation>
    <scope>NUCLEOTIDE SEQUENCE [LARGE SCALE GENOMIC DNA]</scope>
    <source>
        <strain evidence="5 6">NBRC 110900</strain>
    </source>
</reference>
<keyword evidence="2 5" id="KW-0808">Transferase</keyword>
<dbReference type="Gene3D" id="3.40.1080.10">
    <property type="entry name" value="Glutaconate Coenzyme A-transferase"/>
    <property type="match status" value="1"/>
</dbReference>
<evidence type="ECO:0000313" key="6">
    <source>
        <dbReference type="Proteomes" id="UP000265341"/>
    </source>
</evidence>
<dbReference type="EMBL" id="QWLA01000068">
    <property type="protein sequence ID" value="RIH83856.1"/>
    <property type="molecule type" value="Genomic_DNA"/>
</dbReference>
<proteinExistence type="inferred from homology"/>
<dbReference type="InterPro" id="IPR026888">
    <property type="entry name" value="AcetylCoA_hyd_C"/>
</dbReference>
<keyword evidence="6" id="KW-1185">Reference proteome</keyword>
<dbReference type="EC" id="2.8.3.-" evidence="5"/>
<dbReference type="Proteomes" id="UP000265341">
    <property type="component" value="Unassembled WGS sequence"/>
</dbReference>